<keyword evidence="2" id="KW-0812">Transmembrane</keyword>
<evidence type="ECO:0000256" key="1">
    <source>
        <dbReference type="SAM" id="MobiDB-lite"/>
    </source>
</evidence>
<protein>
    <submittedName>
        <fullName evidence="3">Uncharacterized protein</fullName>
    </submittedName>
</protein>
<evidence type="ECO:0000313" key="3">
    <source>
        <dbReference type="EMBL" id="CAD8883980.1"/>
    </source>
</evidence>
<name>A0A7S1BFU3_9STRA</name>
<dbReference type="AlphaFoldDB" id="A0A7S1BFU3"/>
<keyword evidence="2" id="KW-1133">Transmembrane helix</keyword>
<dbReference type="EMBL" id="HBFR01015347">
    <property type="protein sequence ID" value="CAD8883980.1"/>
    <property type="molecule type" value="Transcribed_RNA"/>
</dbReference>
<feature type="transmembrane region" description="Helical" evidence="2">
    <location>
        <begin position="237"/>
        <end position="257"/>
    </location>
</feature>
<keyword evidence="2" id="KW-0472">Membrane</keyword>
<proteinExistence type="predicted"/>
<gene>
    <name evidence="3" type="ORF">CHYS00102_LOCUS11177</name>
</gene>
<evidence type="ECO:0000256" key="2">
    <source>
        <dbReference type="SAM" id="Phobius"/>
    </source>
</evidence>
<sequence>MNDSKASYNSQEMKRPANIFQMRVVRFTIILSIVFFNFAKGNRDASYGPVASKLPLSTNVRHFTHSNCRGKDDIYYSVSHSPSLQIELRPSQELMDLQSLNIINALIDQVLIQQIELRLPSESIIKVENSSITQKLPSLSKYLKIFLKKNVYLILDCSQIASLQETQKMKFHYLFNNAYVMENFMESFMDSVERLILLEKHDISEVIVHWDDPNDFHPQIVNEEPHAFGVSLISSSFPIFAAVIGLVVVVGAFTFFFKDINKSRVCSEATKPVKNFAPPKDGGANGGADGDATNAPSNSQICESVDLKSLLECGLEDAFNAEVGISDSQVLSYEMVKQGLS</sequence>
<accession>A0A7S1BFU3</accession>
<reference evidence="3" key="1">
    <citation type="submission" date="2021-01" db="EMBL/GenBank/DDBJ databases">
        <authorList>
            <person name="Corre E."/>
            <person name="Pelletier E."/>
            <person name="Niang G."/>
            <person name="Scheremetjew M."/>
            <person name="Finn R."/>
            <person name="Kale V."/>
            <person name="Holt S."/>
            <person name="Cochrane G."/>
            <person name="Meng A."/>
            <person name="Brown T."/>
            <person name="Cohen L."/>
        </authorList>
    </citation>
    <scope>NUCLEOTIDE SEQUENCE</scope>
    <source>
        <strain evidence="3">308</strain>
    </source>
</reference>
<feature type="region of interest" description="Disordered" evidence="1">
    <location>
        <begin position="276"/>
        <end position="295"/>
    </location>
</feature>
<organism evidence="3">
    <name type="scientific">Corethron hystrix</name>
    <dbReference type="NCBI Taxonomy" id="216773"/>
    <lineage>
        <taxon>Eukaryota</taxon>
        <taxon>Sar</taxon>
        <taxon>Stramenopiles</taxon>
        <taxon>Ochrophyta</taxon>
        <taxon>Bacillariophyta</taxon>
        <taxon>Coscinodiscophyceae</taxon>
        <taxon>Corethrophycidae</taxon>
        <taxon>Corethrales</taxon>
        <taxon>Corethraceae</taxon>
        <taxon>Corethron</taxon>
    </lineage>
</organism>